<dbReference type="Proteomes" id="UP000569018">
    <property type="component" value="Unassembled WGS sequence"/>
</dbReference>
<accession>A0A6V8Q840</accession>
<proteinExistence type="predicted"/>
<dbReference type="EMBL" id="BLSD01000502">
    <property type="protein sequence ID" value="GFP40835.1"/>
    <property type="molecule type" value="Genomic_DNA"/>
</dbReference>
<name>A0A6V8Q840_9ACTN</name>
<comment type="caution">
    <text evidence="1">The sequence shown here is derived from an EMBL/GenBank/DDBJ whole genome shotgun (WGS) entry which is preliminary data.</text>
</comment>
<sequence length="85" mass="9609">MSRTHVILPDELINAVDSLVGKRGGSRFLAEALREKLERLELLKALEETAGVLKEEDHPEWSSSEKVAAWVESLRALEKERRLGD</sequence>
<protein>
    <recommendedName>
        <fullName evidence="3">Antitoxin ParD1/3/4</fullName>
    </recommendedName>
</protein>
<evidence type="ECO:0008006" key="3">
    <source>
        <dbReference type="Google" id="ProtNLM"/>
    </source>
</evidence>
<dbReference type="RefSeq" id="WP_258190115.1">
    <property type="nucleotide sequence ID" value="NZ_BLSD01000502.1"/>
</dbReference>
<dbReference type="AlphaFoldDB" id="A0A6V8Q840"/>
<evidence type="ECO:0000313" key="2">
    <source>
        <dbReference type="Proteomes" id="UP000569018"/>
    </source>
</evidence>
<gene>
    <name evidence="1" type="ORF">HKBW3S47_02532</name>
</gene>
<reference evidence="1 2" key="1">
    <citation type="journal article" date="2020" name="Front. Microbiol.">
        <title>Single-cell genomics of novel Actinobacteria with the Wood-Ljungdahl pathway discovered in a serpentinizing system.</title>
        <authorList>
            <person name="Merino N."/>
            <person name="Kawai M."/>
            <person name="Boyd E.S."/>
            <person name="Colman D.R."/>
            <person name="McGlynn S.E."/>
            <person name="Nealson K.H."/>
            <person name="Kurokawa K."/>
            <person name="Hongoh Y."/>
        </authorList>
    </citation>
    <scope>NUCLEOTIDE SEQUENCE [LARGE SCALE GENOMIC DNA]</scope>
    <source>
        <strain evidence="1 2">S47</strain>
    </source>
</reference>
<organism evidence="1 2">
    <name type="scientific">Candidatus Hakubella thermalkaliphila</name>
    <dbReference type="NCBI Taxonomy" id="2754717"/>
    <lineage>
        <taxon>Bacteria</taxon>
        <taxon>Bacillati</taxon>
        <taxon>Actinomycetota</taxon>
        <taxon>Actinomycetota incertae sedis</taxon>
        <taxon>Candidatus Hakubellales</taxon>
        <taxon>Candidatus Hakubellaceae</taxon>
        <taxon>Candidatus Hakubella</taxon>
    </lineage>
</organism>
<evidence type="ECO:0000313" key="1">
    <source>
        <dbReference type="EMBL" id="GFP40835.1"/>
    </source>
</evidence>